<evidence type="ECO:0000313" key="5">
    <source>
        <dbReference type="Proteomes" id="UP000565628"/>
    </source>
</evidence>
<evidence type="ECO:0000313" key="3">
    <source>
        <dbReference type="EMBL" id="MBC2311780.1"/>
    </source>
</evidence>
<proteinExistence type="predicted"/>
<protein>
    <submittedName>
        <fullName evidence="3">DUF1788 domain-containing protein</fullName>
    </submittedName>
</protein>
<evidence type="ECO:0000313" key="1">
    <source>
        <dbReference type="EMBL" id="MBC2284305.1"/>
    </source>
</evidence>
<dbReference type="RefSeq" id="WP_185366529.1">
    <property type="nucleotide sequence ID" value="NZ_JAARPA010000003.1"/>
</dbReference>
<dbReference type="Proteomes" id="UP000543005">
    <property type="component" value="Unassembled WGS sequence"/>
</dbReference>
<dbReference type="Pfam" id="PF08747">
    <property type="entry name" value="BrxB"/>
    <property type="match status" value="1"/>
</dbReference>
<dbReference type="AlphaFoldDB" id="A0A7X0ZXJ0"/>
<dbReference type="Proteomes" id="UP000565628">
    <property type="component" value="Unassembled WGS sequence"/>
</dbReference>
<name>A0A7X0ZXJ0_9LIST</name>
<accession>A0A7X0ZXJ0</accession>
<evidence type="ECO:0000313" key="4">
    <source>
        <dbReference type="Proteomes" id="UP000543005"/>
    </source>
</evidence>
<evidence type="ECO:0000313" key="2">
    <source>
        <dbReference type="EMBL" id="MBC2292705.1"/>
    </source>
</evidence>
<comment type="caution">
    <text evidence="3">The sequence shown here is derived from an EMBL/GenBank/DDBJ whole genome shotgun (WGS) entry which is preliminary data.</text>
</comment>
<dbReference type="EMBL" id="JAARZS010000017">
    <property type="protein sequence ID" value="MBC2284305.1"/>
    <property type="molecule type" value="Genomic_DNA"/>
</dbReference>
<dbReference type="EMBL" id="JAASWV010000019">
    <property type="protein sequence ID" value="MBC2311780.1"/>
    <property type="molecule type" value="Genomic_DNA"/>
</dbReference>
<organism evidence="3 5">
    <name type="scientific">Listeria booriae</name>
    <dbReference type="NCBI Taxonomy" id="1552123"/>
    <lineage>
        <taxon>Bacteria</taxon>
        <taxon>Bacillati</taxon>
        <taxon>Bacillota</taxon>
        <taxon>Bacilli</taxon>
        <taxon>Bacillales</taxon>
        <taxon>Listeriaceae</taxon>
        <taxon>Listeria</taxon>
    </lineage>
</organism>
<dbReference type="InterPro" id="IPR014858">
    <property type="entry name" value="BrxB"/>
</dbReference>
<dbReference type="Proteomes" id="UP000585696">
    <property type="component" value="Unassembled WGS sequence"/>
</dbReference>
<reference evidence="4 5" key="1">
    <citation type="submission" date="2020-03" db="EMBL/GenBank/DDBJ databases">
        <title>Soil Listeria distribution.</title>
        <authorList>
            <person name="Liao J."/>
            <person name="Wiedmann M."/>
        </authorList>
    </citation>
    <scope>NUCLEOTIDE SEQUENCE [LARGE SCALE GENOMIC DNA]</scope>
    <source>
        <strain evidence="3 5">FSL L7-0039</strain>
        <strain evidence="2 4">FSL L7-0051</strain>
        <strain evidence="1 6">FSL L7-0054</strain>
    </source>
</reference>
<gene>
    <name evidence="1" type="ORF">HCB69_07940</name>
    <name evidence="2" type="ORF">HCC36_05610</name>
    <name evidence="3" type="ORF">HCJ81_12870</name>
</gene>
<dbReference type="EMBL" id="JAARZT010000009">
    <property type="protein sequence ID" value="MBC2292705.1"/>
    <property type="molecule type" value="Genomic_DNA"/>
</dbReference>
<evidence type="ECO:0000313" key="6">
    <source>
        <dbReference type="Proteomes" id="UP000585696"/>
    </source>
</evidence>
<sequence>MLTIADRLDKIPFILADSKFQSKEGLGNELNFHVFDYNPDEELLVQDFILELPERMLRVNTMKQIQIFNLYQIVIHFFERKKYIEKNFLMEERDGSEQLFNRMRSALKVATAQDEIVKYITENIEEDTIVIITGVGAVFSLVRSHVILNNLQTVVENRPLILFYPGVFCNGTLKLFGVFEDKHYYRAFQLVER</sequence>